<proteinExistence type="predicted"/>
<dbReference type="RefSeq" id="WP_141999921.1">
    <property type="nucleotide sequence ID" value="NZ_VFML01000001.1"/>
</dbReference>
<organism evidence="1 2">
    <name type="scientific">Amycolatopsis cihanbeyliensis</name>
    <dbReference type="NCBI Taxonomy" id="1128664"/>
    <lineage>
        <taxon>Bacteria</taxon>
        <taxon>Bacillati</taxon>
        <taxon>Actinomycetota</taxon>
        <taxon>Actinomycetes</taxon>
        <taxon>Pseudonocardiales</taxon>
        <taxon>Pseudonocardiaceae</taxon>
        <taxon>Amycolatopsis</taxon>
    </lineage>
</organism>
<evidence type="ECO:0000313" key="1">
    <source>
        <dbReference type="EMBL" id="TQJ04211.1"/>
    </source>
</evidence>
<accession>A0A542DM93</accession>
<evidence type="ECO:0000313" key="2">
    <source>
        <dbReference type="Proteomes" id="UP000320876"/>
    </source>
</evidence>
<dbReference type="Proteomes" id="UP000320876">
    <property type="component" value="Unassembled WGS sequence"/>
</dbReference>
<gene>
    <name evidence="1" type="ORF">FB471_3994</name>
</gene>
<dbReference type="EMBL" id="VFML01000001">
    <property type="protein sequence ID" value="TQJ04211.1"/>
    <property type="molecule type" value="Genomic_DNA"/>
</dbReference>
<comment type="caution">
    <text evidence="1">The sequence shown here is derived from an EMBL/GenBank/DDBJ whole genome shotgun (WGS) entry which is preliminary data.</text>
</comment>
<sequence length="74" mass="8666">MWPRWRRWPNVRPDRVCAVYCRDDRGRRARVTIALCGDRVLIGEPDGGQWWLSPLQAGRLRAALRDLVLRDAKP</sequence>
<dbReference type="AlphaFoldDB" id="A0A542DM93"/>
<protein>
    <submittedName>
        <fullName evidence="1">Uncharacterized protein</fullName>
    </submittedName>
</protein>
<name>A0A542DM93_AMYCI</name>
<keyword evidence="2" id="KW-1185">Reference proteome</keyword>
<reference evidence="1 2" key="1">
    <citation type="submission" date="2019-06" db="EMBL/GenBank/DDBJ databases">
        <title>Sequencing the genomes of 1000 actinobacteria strains.</title>
        <authorList>
            <person name="Klenk H.-P."/>
        </authorList>
    </citation>
    <scope>NUCLEOTIDE SEQUENCE [LARGE SCALE GENOMIC DNA]</scope>
    <source>
        <strain evidence="1 2">DSM 45679</strain>
    </source>
</reference>